<dbReference type="SUPFAM" id="SSF56112">
    <property type="entry name" value="Protein kinase-like (PK-like)"/>
    <property type="match status" value="1"/>
</dbReference>
<evidence type="ECO:0000313" key="10">
    <source>
        <dbReference type="Proteomes" id="UP000243579"/>
    </source>
</evidence>
<dbReference type="GO" id="GO:0005509">
    <property type="term" value="F:calcium ion binding"/>
    <property type="evidence" value="ECO:0007669"/>
    <property type="project" value="InterPro"/>
</dbReference>
<dbReference type="STRING" id="1202772.A0A1V9Z6F4"/>
<gene>
    <name evidence="9" type="ORF">ACHHYP_02545</name>
</gene>
<dbReference type="Gene3D" id="1.10.510.10">
    <property type="entry name" value="Transferase(Phosphotransferase) domain 1"/>
    <property type="match status" value="1"/>
</dbReference>
<evidence type="ECO:0000256" key="4">
    <source>
        <dbReference type="ARBA" id="ARBA00024334"/>
    </source>
</evidence>
<evidence type="ECO:0000313" key="9">
    <source>
        <dbReference type="EMBL" id="OQR93420.1"/>
    </source>
</evidence>
<dbReference type="InterPro" id="IPR018247">
    <property type="entry name" value="EF_Hand_1_Ca_BS"/>
</dbReference>
<proteinExistence type="inferred from homology"/>
<dbReference type="PROSITE" id="PS00108">
    <property type="entry name" value="PROTEIN_KINASE_ST"/>
    <property type="match status" value="1"/>
</dbReference>
<dbReference type="InterPro" id="IPR011993">
    <property type="entry name" value="PH-like_dom_sf"/>
</dbReference>
<dbReference type="SMART" id="SM00220">
    <property type="entry name" value="S_TKc"/>
    <property type="match status" value="1"/>
</dbReference>
<dbReference type="InterPro" id="IPR001849">
    <property type="entry name" value="PH_domain"/>
</dbReference>
<feature type="binding site" evidence="5">
    <location>
        <position position="451"/>
    </location>
    <ligand>
        <name>ATP</name>
        <dbReference type="ChEBI" id="CHEBI:30616"/>
    </ligand>
</feature>
<dbReference type="PRINTS" id="PR00450">
    <property type="entry name" value="RECOVERIN"/>
</dbReference>
<dbReference type="CDD" id="cd05117">
    <property type="entry name" value="STKc_CAMK"/>
    <property type="match status" value="1"/>
</dbReference>
<dbReference type="Pfam" id="PF00169">
    <property type="entry name" value="PH"/>
    <property type="match status" value="1"/>
</dbReference>
<dbReference type="Gene3D" id="2.30.29.30">
    <property type="entry name" value="Pleckstrin-homology domain (PH domain)/Phosphotyrosine-binding domain (PTB)"/>
    <property type="match status" value="1"/>
</dbReference>
<accession>A0A1V9Z6F4</accession>
<keyword evidence="10" id="KW-1185">Reference proteome</keyword>
<keyword evidence="2" id="KW-0106">Calcium</keyword>
<dbReference type="PROSITE" id="PS00107">
    <property type="entry name" value="PROTEIN_KINASE_ATP"/>
    <property type="match status" value="1"/>
</dbReference>
<dbReference type="InterPro" id="IPR011009">
    <property type="entry name" value="Kinase-like_dom_sf"/>
</dbReference>
<dbReference type="PROSITE" id="PS50003">
    <property type="entry name" value="PH_DOMAIN"/>
    <property type="match status" value="1"/>
</dbReference>
<dbReference type="Gene3D" id="1.10.238.10">
    <property type="entry name" value="EF-hand"/>
    <property type="match status" value="1"/>
</dbReference>
<feature type="domain" description="Protein kinase" evidence="7">
    <location>
        <begin position="422"/>
        <end position="692"/>
    </location>
</feature>
<evidence type="ECO:0000256" key="3">
    <source>
        <dbReference type="ARBA" id="ARBA00022840"/>
    </source>
</evidence>
<dbReference type="GO" id="GO:0005524">
    <property type="term" value="F:ATP binding"/>
    <property type="evidence" value="ECO:0007669"/>
    <property type="project" value="UniProtKB-UniRule"/>
</dbReference>
<evidence type="ECO:0000256" key="5">
    <source>
        <dbReference type="PROSITE-ProRule" id="PRU10141"/>
    </source>
</evidence>
<dbReference type="PANTHER" id="PTHR24347">
    <property type="entry name" value="SERINE/THREONINE-PROTEIN KINASE"/>
    <property type="match status" value="1"/>
</dbReference>
<dbReference type="SMART" id="SM00233">
    <property type="entry name" value="PH"/>
    <property type="match status" value="1"/>
</dbReference>
<evidence type="ECO:0000259" key="6">
    <source>
        <dbReference type="PROSITE" id="PS50003"/>
    </source>
</evidence>
<keyword evidence="3 5" id="KW-0067">ATP-binding</keyword>
<feature type="domain" description="EF-hand" evidence="8">
    <location>
        <begin position="97"/>
        <end position="132"/>
    </location>
</feature>
<dbReference type="InterPro" id="IPR008271">
    <property type="entry name" value="Ser/Thr_kinase_AS"/>
</dbReference>
<dbReference type="PROSITE" id="PS00018">
    <property type="entry name" value="EF_HAND_1"/>
    <property type="match status" value="1"/>
</dbReference>
<dbReference type="AlphaFoldDB" id="A0A1V9Z6F4"/>
<dbReference type="InterPro" id="IPR000719">
    <property type="entry name" value="Prot_kinase_dom"/>
</dbReference>
<dbReference type="FunFam" id="3.30.200.20:FF:000042">
    <property type="entry name" value="Aurora kinase A"/>
    <property type="match status" value="1"/>
</dbReference>
<reference evidence="9 10" key="1">
    <citation type="journal article" date="2014" name="Genome Biol. Evol.">
        <title>The secreted proteins of Achlya hypogyna and Thraustotheca clavata identify the ancestral oomycete secretome and reveal gene acquisitions by horizontal gene transfer.</title>
        <authorList>
            <person name="Misner I."/>
            <person name="Blouin N."/>
            <person name="Leonard G."/>
            <person name="Richards T.A."/>
            <person name="Lane C.E."/>
        </authorList>
    </citation>
    <scope>NUCLEOTIDE SEQUENCE [LARGE SCALE GENOMIC DNA]</scope>
    <source>
        <strain evidence="9 10">ATCC 48635</strain>
    </source>
</reference>
<dbReference type="SMART" id="SM00054">
    <property type="entry name" value="EFh"/>
    <property type="match status" value="2"/>
</dbReference>
<dbReference type="InterPro" id="IPR017441">
    <property type="entry name" value="Protein_kinase_ATP_BS"/>
</dbReference>
<keyword evidence="9" id="KW-0418">Kinase</keyword>
<dbReference type="SUPFAM" id="SSF47473">
    <property type="entry name" value="EF-hand"/>
    <property type="match status" value="1"/>
</dbReference>
<evidence type="ECO:0000259" key="7">
    <source>
        <dbReference type="PROSITE" id="PS50011"/>
    </source>
</evidence>
<keyword evidence="1 5" id="KW-0547">Nucleotide-binding</keyword>
<dbReference type="PROSITE" id="PS50011">
    <property type="entry name" value="PROTEIN_KINASE_DOM"/>
    <property type="match status" value="1"/>
</dbReference>
<name>A0A1V9Z6F4_ACHHY</name>
<dbReference type="FunFam" id="1.10.510.10:FF:000571">
    <property type="entry name" value="Maternal embryonic leucine zipper kinase"/>
    <property type="match status" value="1"/>
</dbReference>
<dbReference type="InterPro" id="IPR002048">
    <property type="entry name" value="EF_hand_dom"/>
</dbReference>
<dbReference type="EMBL" id="JNBR01000410">
    <property type="protein sequence ID" value="OQR93420.1"/>
    <property type="molecule type" value="Genomic_DNA"/>
</dbReference>
<dbReference type="Pfam" id="PF00069">
    <property type="entry name" value="Pkinase"/>
    <property type="match status" value="1"/>
</dbReference>
<dbReference type="Proteomes" id="UP000243579">
    <property type="component" value="Unassembled WGS sequence"/>
</dbReference>
<feature type="domain" description="EF-hand" evidence="8">
    <location>
        <begin position="67"/>
        <end position="96"/>
    </location>
</feature>
<organism evidence="9 10">
    <name type="scientific">Achlya hypogyna</name>
    <name type="common">Oomycete</name>
    <name type="synonym">Protoachlya hypogyna</name>
    <dbReference type="NCBI Taxonomy" id="1202772"/>
    <lineage>
        <taxon>Eukaryota</taxon>
        <taxon>Sar</taxon>
        <taxon>Stramenopiles</taxon>
        <taxon>Oomycota</taxon>
        <taxon>Saprolegniomycetes</taxon>
        <taxon>Saprolegniales</taxon>
        <taxon>Achlyaceae</taxon>
        <taxon>Achlya</taxon>
    </lineage>
</organism>
<keyword evidence="9" id="KW-0808">Transferase</keyword>
<evidence type="ECO:0000256" key="1">
    <source>
        <dbReference type="ARBA" id="ARBA00022741"/>
    </source>
</evidence>
<comment type="caution">
    <text evidence="9">The sequence shown here is derived from an EMBL/GenBank/DDBJ whole genome shotgun (WGS) entry which is preliminary data.</text>
</comment>
<evidence type="ECO:0000259" key="8">
    <source>
        <dbReference type="PROSITE" id="PS50222"/>
    </source>
</evidence>
<evidence type="ECO:0000256" key="2">
    <source>
        <dbReference type="ARBA" id="ARBA00022837"/>
    </source>
</evidence>
<protein>
    <submittedName>
        <fullName evidence="9">Protein kinase</fullName>
    </submittedName>
</protein>
<dbReference type="GO" id="GO:0004672">
    <property type="term" value="F:protein kinase activity"/>
    <property type="evidence" value="ECO:0007669"/>
    <property type="project" value="InterPro"/>
</dbReference>
<dbReference type="OrthoDB" id="40902at2759"/>
<dbReference type="PROSITE" id="PS50222">
    <property type="entry name" value="EF_HAND_2"/>
    <property type="match status" value="2"/>
</dbReference>
<dbReference type="SUPFAM" id="SSF50729">
    <property type="entry name" value="PH domain-like"/>
    <property type="match status" value="1"/>
</dbReference>
<feature type="domain" description="PH" evidence="6">
    <location>
        <begin position="312"/>
        <end position="414"/>
    </location>
</feature>
<comment type="similarity">
    <text evidence="4">Belongs to the protein kinase superfamily. Ser/Thr protein kinase family. CDPK subfamily.</text>
</comment>
<dbReference type="InterPro" id="IPR011992">
    <property type="entry name" value="EF-hand-dom_pair"/>
</dbReference>
<sequence length="694" mass="78013">MGNASSALTDGTGRVTEAEKRALERFTEPEIHTMREMYRGITLGSSEQGVGKAAFLKIFPLPGLLGERLFAVFDKNGSGSISFYELVAGLAILCRGSREEKLKFIFDLYDVTERGSIGKRDMITMIHQFPQSAMCFLKGLSMDPHVSPTDLTDAAFELALQDMDSVEKLVDDAFAVHAHSDAMTFPEFLDWCNRTPLISEFLMSILPIEPNDKCREAEVAPLPAKPGMQRRNSSSSVVMRTERLRSLRRWAESFTLAAIAHLVAERTIRTPAKASTKAPAVIAAIDAAIAEFDKVSLKTLEKFRIKRPTATDVSREGYLWKKGTRLKQMKKRFYLLKGNFLYYYTAQEDTRPKGVVFISGRYVEARANAVMEKQGFFEIEMSTEKGDDADKRFLYAKSKEDAEAWVADLKKATCKLSIDEYYALGRELGRGRFSRVLEATHRTKQVKCAVKIMDKTQLGAQEKELLRTEIAILKLVKHKHIIRLFDVFESKQNIYIVTELLTGGELFAKIVGRARHSETETKAVMRPLFESVAYLHKMGIVHRDIKPENILCGENLTDLRIADFGLSKLAHPHEIMTMPCGTLSYCAPEVLSLSGYGKEADVWSLGVIMYLLLRGDLPFFGKAKSDIIQKTLHAEIDWDGDPFWGTISPAGTALRRESFYLLALGKELLKRALCKAPDKRITAVAAAQHPWFTE</sequence>